<reference evidence="1" key="1">
    <citation type="submission" date="2019-04" db="EMBL/GenBank/DDBJ databases">
        <title>Microbes associate with the intestines of laboratory mice.</title>
        <authorList>
            <person name="Navarre W."/>
            <person name="Wong E."/>
            <person name="Huang K.C."/>
            <person name="Tropini C."/>
            <person name="Ng K."/>
            <person name="Yu B."/>
        </authorList>
    </citation>
    <scope>NUCLEOTIDE SEQUENCE</scope>
    <source>
        <strain evidence="1">NM86_A22</strain>
    </source>
</reference>
<organism evidence="1 2">
    <name type="scientific">Muribaculum caecicola</name>
    <dbReference type="NCBI Taxonomy" id="3038144"/>
    <lineage>
        <taxon>Bacteria</taxon>
        <taxon>Pseudomonadati</taxon>
        <taxon>Bacteroidota</taxon>
        <taxon>Bacteroidia</taxon>
        <taxon>Bacteroidales</taxon>
        <taxon>Muribaculaceae</taxon>
        <taxon>Muribaculum</taxon>
    </lineage>
</organism>
<evidence type="ECO:0000313" key="1">
    <source>
        <dbReference type="EMBL" id="THG54555.1"/>
    </source>
</evidence>
<keyword evidence="2" id="KW-1185">Reference proteome</keyword>
<dbReference type="Proteomes" id="UP000305401">
    <property type="component" value="Unassembled WGS sequence"/>
</dbReference>
<accession>A0AC61S7M7</accession>
<evidence type="ECO:0000313" key="2">
    <source>
        <dbReference type="Proteomes" id="UP000305401"/>
    </source>
</evidence>
<name>A0AC61S7M7_9BACT</name>
<comment type="caution">
    <text evidence="1">The sequence shown here is derived from an EMBL/GenBank/DDBJ whole genome shotgun (WGS) entry which is preliminary data.</text>
</comment>
<sequence>MYNEIPIEEHPFEPFLPDNAKILIMGTFPPKSQRWSMDFYYPNKINDFWRIIGLIFMSDKNALYDFGKNTFRLDSIKTLLCEKGIALSDTGKAVKRLRDNASDKYLEIVTPIDIDNILSKMPDCHALATTGEKAGQTLADITGTECPAIGKSIQTTLKDGRNVKIYRMPSTSRAYPLALEKKAEIYKQMFHDAGIV</sequence>
<dbReference type="EMBL" id="SSTG01000015">
    <property type="protein sequence ID" value="THG54555.1"/>
    <property type="molecule type" value="Genomic_DNA"/>
</dbReference>
<proteinExistence type="predicted"/>
<gene>
    <name evidence="1" type="ORF">E5990_02455</name>
</gene>
<protein>
    <submittedName>
        <fullName evidence="1">Uracil-DNA glycosylase family protein</fullName>
    </submittedName>
</protein>